<dbReference type="CDD" id="cd16442">
    <property type="entry name" value="BPL"/>
    <property type="match status" value="1"/>
</dbReference>
<dbReference type="GO" id="GO:0005737">
    <property type="term" value="C:cytoplasm"/>
    <property type="evidence" value="ECO:0007669"/>
    <property type="project" value="TreeGrafter"/>
</dbReference>
<dbReference type="PROSITE" id="PS51733">
    <property type="entry name" value="BPL_LPL_CATALYTIC"/>
    <property type="match status" value="1"/>
</dbReference>
<dbReference type="GO" id="GO:0004077">
    <property type="term" value="F:biotin--[biotin carboxyl-carrier protein] ligase activity"/>
    <property type="evidence" value="ECO:0007669"/>
    <property type="project" value="UniProtKB-EC"/>
</dbReference>
<dbReference type="RefSeq" id="WP_105728610.1">
    <property type="nucleotide sequence ID" value="NZ_PVLR01000011.1"/>
</dbReference>
<dbReference type="PANTHER" id="PTHR12835">
    <property type="entry name" value="BIOTIN PROTEIN LIGASE"/>
    <property type="match status" value="1"/>
</dbReference>
<keyword evidence="7" id="KW-1185">Reference proteome</keyword>
<evidence type="ECO:0000256" key="2">
    <source>
        <dbReference type="ARBA" id="ARBA00023267"/>
    </source>
</evidence>
<dbReference type="PANTHER" id="PTHR12835:SF5">
    <property type="entry name" value="BIOTIN--PROTEIN LIGASE"/>
    <property type="match status" value="1"/>
</dbReference>
<name>A0A2S9KH51_9BURK</name>
<comment type="catalytic activity">
    <reaction evidence="4">
        <text>biotin + L-lysyl-[protein] + ATP = N(6)-biotinyl-L-lysyl-[protein] + AMP + diphosphate + H(+)</text>
        <dbReference type="Rhea" id="RHEA:11756"/>
        <dbReference type="Rhea" id="RHEA-COMP:9752"/>
        <dbReference type="Rhea" id="RHEA-COMP:10505"/>
        <dbReference type="ChEBI" id="CHEBI:15378"/>
        <dbReference type="ChEBI" id="CHEBI:29969"/>
        <dbReference type="ChEBI" id="CHEBI:30616"/>
        <dbReference type="ChEBI" id="CHEBI:33019"/>
        <dbReference type="ChEBI" id="CHEBI:57586"/>
        <dbReference type="ChEBI" id="CHEBI:83144"/>
        <dbReference type="ChEBI" id="CHEBI:456215"/>
        <dbReference type="EC" id="6.3.4.15"/>
    </reaction>
</comment>
<gene>
    <name evidence="6" type="ORF">C6P61_03850</name>
</gene>
<comment type="caution">
    <text evidence="6">The sequence shown here is derived from an EMBL/GenBank/DDBJ whole genome shotgun (WGS) entry which is preliminary data.</text>
</comment>
<dbReference type="InterPro" id="IPR003142">
    <property type="entry name" value="BPL_C"/>
</dbReference>
<dbReference type="EMBL" id="PVLR01000011">
    <property type="protein sequence ID" value="PRD69783.1"/>
    <property type="molecule type" value="Genomic_DNA"/>
</dbReference>
<evidence type="ECO:0000256" key="3">
    <source>
        <dbReference type="ARBA" id="ARBA00024227"/>
    </source>
</evidence>
<dbReference type="Pfam" id="PF02237">
    <property type="entry name" value="BPL_C"/>
    <property type="match status" value="1"/>
</dbReference>
<keyword evidence="2" id="KW-0092">Biotin</keyword>
<dbReference type="NCBIfam" id="TIGR00121">
    <property type="entry name" value="birA_ligase"/>
    <property type="match status" value="1"/>
</dbReference>
<dbReference type="Proteomes" id="UP000238326">
    <property type="component" value="Unassembled WGS sequence"/>
</dbReference>
<organism evidence="6 7">
    <name type="scientific">Malikia spinosa</name>
    <dbReference type="NCBI Taxonomy" id="86180"/>
    <lineage>
        <taxon>Bacteria</taxon>
        <taxon>Pseudomonadati</taxon>
        <taxon>Pseudomonadota</taxon>
        <taxon>Betaproteobacteria</taxon>
        <taxon>Burkholderiales</taxon>
        <taxon>Comamonadaceae</taxon>
        <taxon>Malikia</taxon>
    </lineage>
</organism>
<dbReference type="Pfam" id="PF03099">
    <property type="entry name" value="BPL_LplA_LipB"/>
    <property type="match status" value="1"/>
</dbReference>
<dbReference type="OrthoDB" id="9807064at2"/>
<evidence type="ECO:0000313" key="6">
    <source>
        <dbReference type="EMBL" id="PRD69783.1"/>
    </source>
</evidence>
<evidence type="ECO:0000259" key="5">
    <source>
        <dbReference type="PROSITE" id="PS51733"/>
    </source>
</evidence>
<evidence type="ECO:0000256" key="1">
    <source>
        <dbReference type="ARBA" id="ARBA00022598"/>
    </source>
</evidence>
<dbReference type="AlphaFoldDB" id="A0A2S9KH51"/>
<dbReference type="InterPro" id="IPR045864">
    <property type="entry name" value="aa-tRNA-synth_II/BPL/LPL"/>
</dbReference>
<feature type="domain" description="BPL/LPL catalytic" evidence="5">
    <location>
        <begin position="18"/>
        <end position="216"/>
    </location>
</feature>
<proteinExistence type="predicted"/>
<evidence type="ECO:0000313" key="7">
    <source>
        <dbReference type="Proteomes" id="UP000238326"/>
    </source>
</evidence>
<dbReference type="InterPro" id="IPR004143">
    <property type="entry name" value="BPL_LPL_catalytic"/>
</dbReference>
<protein>
    <recommendedName>
        <fullName evidence="3">biotin--[biotin carboxyl-carrier protein] ligase</fullName>
        <ecNumber evidence="3">6.3.4.15</ecNumber>
    </recommendedName>
</protein>
<reference evidence="6 7" key="1">
    <citation type="submission" date="2018-03" db="EMBL/GenBank/DDBJ databases">
        <title>Comparative genomics illustrates the genes involved in a hyperalkaliphilic mechanisms of Serpentinomonas isolated from highly-alkaline calcium-rich serpentinized springs.</title>
        <authorList>
            <person name="Suzuki S."/>
            <person name="Ishii S."/>
            <person name="Walworth N."/>
            <person name="Bird L."/>
            <person name="Kuenen J.G."/>
            <person name="Nealson K.H."/>
        </authorList>
    </citation>
    <scope>NUCLEOTIDE SEQUENCE [LARGE SCALE GENOMIC DNA]</scope>
    <source>
        <strain evidence="6 7">83</strain>
    </source>
</reference>
<dbReference type="Gene3D" id="3.30.930.10">
    <property type="entry name" value="Bira Bifunctional Protein, Domain 2"/>
    <property type="match status" value="1"/>
</dbReference>
<dbReference type="EC" id="6.3.4.15" evidence="3"/>
<keyword evidence="1 6" id="KW-0436">Ligase</keyword>
<evidence type="ECO:0000256" key="4">
    <source>
        <dbReference type="ARBA" id="ARBA00047846"/>
    </source>
</evidence>
<dbReference type="InterPro" id="IPR004408">
    <property type="entry name" value="Biotin_CoA_COase_ligase"/>
</dbReference>
<dbReference type="SUPFAM" id="SSF55681">
    <property type="entry name" value="Class II aaRS and biotin synthetases"/>
    <property type="match status" value="1"/>
</dbReference>
<sequence>MSGPSPASSSQAALHALTRQAEGLWQAVYPLWPDFSVEVLPSIDSTNTALMQRARAGDRAPTLLVALEQSAGRGRRGKSWHSQPGASLTFSLGLPYQPADWSGLSLAVGVSLAESLHPEIRLKWPNDLWWRGRKLGGILIEAATLGAQRYAVIGVGLNVWLPELPAWSPVPLDEAATQALPPVPPAALCELDPGRDAGQWLAALVPALVQDLQAFERAGFAAFAARFAARDALAGLELRLSDGQEGQAAGVGPDGALRLRTGTGLIDITSAEVSVRPR</sequence>
<accession>A0A2S9KH51</accession>